<sequence length="269" mass="30830">MEIRLLGTAAAEGIPALFCQCEHCERARKLGGKNIRTRTSAIIDRELKIDFPPDTFMHILIEGMEISTFQHLIITHTHHDHFFPEDIKMRSEIYAHGIEYPLSISGNESVVSTCKKVLNHTLQAFTIQEFKPFQTYKVGKAQVTPLKADHKPDENSYIYFIEKNGKSCLYGHDTGWFPNETFDWLSDKTMDVMILDCTNGLIDSRKNHMNIAAVKQLKETFEKNRNIHQDTRIIATHFSHNIGLTHKDLEALLHPHGIDVAYDGMKIDI</sequence>
<evidence type="ECO:0000313" key="3">
    <source>
        <dbReference type="Proteomes" id="UP001145050"/>
    </source>
</evidence>
<dbReference type="InterPro" id="IPR001279">
    <property type="entry name" value="Metallo-B-lactamas"/>
</dbReference>
<accession>A0A9X3WWC3</accession>
<dbReference type="RefSeq" id="WP_272436338.1">
    <property type="nucleotide sequence ID" value="NZ_JAMQKB010000006.1"/>
</dbReference>
<organism evidence="2 3">
    <name type="scientific">Terrihalobacillus insolitus</name>
    <dbReference type="NCBI Taxonomy" id="2950438"/>
    <lineage>
        <taxon>Bacteria</taxon>
        <taxon>Bacillati</taxon>
        <taxon>Bacillota</taxon>
        <taxon>Bacilli</taxon>
        <taxon>Bacillales</taxon>
        <taxon>Bacillaceae</taxon>
        <taxon>Terrihalobacillus</taxon>
    </lineage>
</organism>
<evidence type="ECO:0000259" key="1">
    <source>
        <dbReference type="Pfam" id="PF12706"/>
    </source>
</evidence>
<dbReference type="Gene3D" id="3.60.15.10">
    <property type="entry name" value="Ribonuclease Z/Hydroxyacylglutathione hydrolase-like"/>
    <property type="match status" value="1"/>
</dbReference>
<proteinExistence type="predicted"/>
<keyword evidence="3" id="KW-1185">Reference proteome</keyword>
<name>A0A9X3WWC3_9BACI</name>
<reference evidence="2" key="1">
    <citation type="submission" date="2022-06" db="EMBL/GenBank/DDBJ databases">
        <title>Aquibacillus sp. a new bacterium isolated from soil saline samples.</title>
        <authorList>
            <person name="Galisteo C."/>
            <person name="De La Haba R."/>
            <person name="Sanchez-Porro C."/>
            <person name="Ventosa A."/>
        </authorList>
    </citation>
    <scope>NUCLEOTIDE SEQUENCE</scope>
    <source>
        <strain evidence="2">3ASR75-11</strain>
    </source>
</reference>
<comment type="caution">
    <text evidence="2">The sequence shown here is derived from an EMBL/GenBank/DDBJ whole genome shotgun (WGS) entry which is preliminary data.</text>
</comment>
<dbReference type="Proteomes" id="UP001145050">
    <property type="component" value="Unassembled WGS sequence"/>
</dbReference>
<evidence type="ECO:0000313" key="2">
    <source>
        <dbReference type="EMBL" id="MDC3424534.1"/>
    </source>
</evidence>
<dbReference type="InterPro" id="IPR036866">
    <property type="entry name" value="RibonucZ/Hydroxyglut_hydro"/>
</dbReference>
<gene>
    <name evidence="2" type="ORF">NC797_08425</name>
</gene>
<dbReference type="AlphaFoldDB" id="A0A9X3WWC3"/>
<dbReference type="SUPFAM" id="SSF56281">
    <property type="entry name" value="Metallo-hydrolase/oxidoreductase"/>
    <property type="match status" value="1"/>
</dbReference>
<feature type="domain" description="Metallo-beta-lactamase" evidence="1">
    <location>
        <begin position="68"/>
        <end position="217"/>
    </location>
</feature>
<dbReference type="PANTHER" id="PTHR42663">
    <property type="entry name" value="HYDROLASE C777.06C-RELATED-RELATED"/>
    <property type="match status" value="1"/>
</dbReference>
<dbReference type="Pfam" id="PF12706">
    <property type="entry name" value="Lactamase_B_2"/>
    <property type="match status" value="1"/>
</dbReference>
<dbReference type="EMBL" id="JAMQKB010000006">
    <property type="protein sequence ID" value="MDC3424534.1"/>
    <property type="molecule type" value="Genomic_DNA"/>
</dbReference>
<protein>
    <submittedName>
        <fullName evidence="2">MBL fold metallo-hydrolase</fullName>
    </submittedName>
</protein>
<dbReference type="PANTHER" id="PTHR42663:SF6">
    <property type="entry name" value="HYDROLASE C777.06C-RELATED"/>
    <property type="match status" value="1"/>
</dbReference>